<dbReference type="Proteomes" id="UP000023152">
    <property type="component" value="Unassembled WGS sequence"/>
</dbReference>
<evidence type="ECO:0000313" key="2">
    <source>
        <dbReference type="EMBL" id="ETO22791.1"/>
    </source>
</evidence>
<proteinExistence type="predicted"/>
<protein>
    <submittedName>
        <fullName evidence="2">Uncharacterized protein</fullName>
    </submittedName>
</protein>
<dbReference type="AlphaFoldDB" id="X6N9T5"/>
<dbReference type="EMBL" id="ASPP01010469">
    <property type="protein sequence ID" value="ETO22791.1"/>
    <property type="molecule type" value="Genomic_DNA"/>
</dbReference>
<evidence type="ECO:0000256" key="1">
    <source>
        <dbReference type="SAM" id="Coils"/>
    </source>
</evidence>
<reference evidence="2 3" key="1">
    <citation type="journal article" date="2013" name="Curr. Biol.">
        <title>The Genome of the Foraminiferan Reticulomyxa filosa.</title>
        <authorList>
            <person name="Glockner G."/>
            <person name="Hulsmann N."/>
            <person name="Schleicher M."/>
            <person name="Noegel A.A."/>
            <person name="Eichinger L."/>
            <person name="Gallinger C."/>
            <person name="Pawlowski J."/>
            <person name="Sierra R."/>
            <person name="Euteneuer U."/>
            <person name="Pillet L."/>
            <person name="Moustafa A."/>
            <person name="Platzer M."/>
            <person name="Groth M."/>
            <person name="Szafranski K."/>
            <person name="Schliwa M."/>
        </authorList>
    </citation>
    <scope>NUCLEOTIDE SEQUENCE [LARGE SCALE GENOMIC DNA]</scope>
</reference>
<name>X6N9T5_RETFI</name>
<evidence type="ECO:0000313" key="3">
    <source>
        <dbReference type="Proteomes" id="UP000023152"/>
    </source>
</evidence>
<comment type="caution">
    <text evidence="2">The sequence shown here is derived from an EMBL/GenBank/DDBJ whole genome shotgun (WGS) entry which is preliminary data.</text>
</comment>
<sequence>MFAKNHLPVKENSLDSAIKNLGQSVQALNKRQNSLEAKISESNFRALQKYRNKDKEGILYFVLRPIFWSSLIATSCTYVFNPLGAIMEVKEKRRLINNLATIKEQILTLKAKIRELEEARNHTIDNAHMKPFALMDEDELKLQAEIEELERGYAEKSSTTSEMVTSISNTNAAEDVEKKTIDGKTASTLEEEEELAALEKCYNPNIAYV</sequence>
<organism evidence="2 3">
    <name type="scientific">Reticulomyxa filosa</name>
    <dbReference type="NCBI Taxonomy" id="46433"/>
    <lineage>
        <taxon>Eukaryota</taxon>
        <taxon>Sar</taxon>
        <taxon>Rhizaria</taxon>
        <taxon>Retaria</taxon>
        <taxon>Foraminifera</taxon>
        <taxon>Monothalamids</taxon>
        <taxon>Reticulomyxidae</taxon>
        <taxon>Reticulomyxa</taxon>
    </lineage>
</organism>
<feature type="coiled-coil region" evidence="1">
    <location>
        <begin position="92"/>
        <end position="126"/>
    </location>
</feature>
<accession>X6N9T5</accession>
<gene>
    <name evidence="2" type="ORF">RFI_14403</name>
</gene>
<keyword evidence="3" id="KW-1185">Reference proteome</keyword>
<keyword evidence="1" id="KW-0175">Coiled coil</keyword>